<evidence type="ECO:0000256" key="7">
    <source>
        <dbReference type="ARBA" id="ARBA00022533"/>
    </source>
</evidence>
<keyword evidence="5" id="KW-0963">Cytoplasm</keyword>
<evidence type="ECO:0000256" key="2">
    <source>
        <dbReference type="ARBA" id="ARBA00004514"/>
    </source>
</evidence>
<dbReference type="PROSITE" id="PS00867">
    <property type="entry name" value="CPSASE_2"/>
    <property type="match status" value="2"/>
</dbReference>
<dbReference type="SUPFAM" id="SSF56059">
    <property type="entry name" value="Glutathione synthetase ATP-binding domain-like"/>
    <property type="match status" value="2"/>
</dbReference>
<dbReference type="PROSITE" id="PS00188">
    <property type="entry name" value="BIOTIN"/>
    <property type="match status" value="1"/>
</dbReference>
<evidence type="ECO:0000256" key="10">
    <source>
        <dbReference type="ARBA" id="ARBA00022723"/>
    </source>
</evidence>
<feature type="domain" description="CoA carboxyltransferase C-terminal" evidence="27">
    <location>
        <begin position="1820"/>
        <end position="2135"/>
    </location>
</feature>
<dbReference type="CDD" id="cd06850">
    <property type="entry name" value="biotinyl_domain"/>
    <property type="match status" value="2"/>
</dbReference>
<keyword evidence="12" id="KW-0276">Fatty acid metabolism</keyword>
<dbReference type="SUPFAM" id="SSF51246">
    <property type="entry name" value="Rudiment single hybrid motif"/>
    <property type="match status" value="2"/>
</dbReference>
<evidence type="ECO:0000256" key="22">
    <source>
        <dbReference type="PROSITE-ProRule" id="PRU00409"/>
    </source>
</evidence>
<dbReference type="GO" id="GO:0004075">
    <property type="term" value="F:biotin carboxylase activity"/>
    <property type="evidence" value="ECO:0007669"/>
    <property type="project" value="UniProtKB-EC"/>
</dbReference>
<dbReference type="PROSITE" id="PS50979">
    <property type="entry name" value="BC"/>
    <property type="match status" value="1"/>
</dbReference>
<comment type="catalytic activity">
    <reaction evidence="20">
        <text>hydrogencarbonate + acetyl-CoA + ATP = malonyl-CoA + ADP + phosphate + H(+)</text>
        <dbReference type="Rhea" id="RHEA:11308"/>
        <dbReference type="ChEBI" id="CHEBI:15378"/>
        <dbReference type="ChEBI" id="CHEBI:17544"/>
        <dbReference type="ChEBI" id="CHEBI:30616"/>
        <dbReference type="ChEBI" id="CHEBI:43474"/>
        <dbReference type="ChEBI" id="CHEBI:57288"/>
        <dbReference type="ChEBI" id="CHEBI:57384"/>
        <dbReference type="ChEBI" id="CHEBI:456216"/>
        <dbReference type="EC" id="6.4.1.2"/>
    </reaction>
</comment>
<dbReference type="FunFam" id="3.40.50.20:FF:000005">
    <property type="entry name" value="acetyl-CoA carboxylase isoform X2"/>
    <property type="match status" value="2"/>
</dbReference>
<dbReference type="InterPro" id="IPR011762">
    <property type="entry name" value="COA_CT_N"/>
</dbReference>
<proteinExistence type="predicted"/>
<dbReference type="PANTHER" id="PTHR45728:SF3">
    <property type="entry name" value="ACETYL-COA CARBOXYLASE"/>
    <property type="match status" value="1"/>
</dbReference>
<evidence type="ECO:0000313" key="29">
    <source>
        <dbReference type="Proteomes" id="UP000682877"/>
    </source>
</evidence>
<dbReference type="PROSITE" id="PS50968">
    <property type="entry name" value="BIOTINYL_LIPOYL"/>
    <property type="match status" value="2"/>
</dbReference>
<dbReference type="GO" id="GO:0005524">
    <property type="term" value="F:ATP binding"/>
    <property type="evidence" value="ECO:0007669"/>
    <property type="project" value="UniProtKB-UniRule"/>
</dbReference>
<keyword evidence="14" id="KW-0460">Magnesium</keyword>
<dbReference type="InterPro" id="IPR001882">
    <property type="entry name" value="Biotin_BS"/>
</dbReference>
<dbReference type="GO" id="GO:0005829">
    <property type="term" value="C:cytosol"/>
    <property type="evidence" value="ECO:0007669"/>
    <property type="project" value="UniProtKB-SubCell"/>
</dbReference>
<dbReference type="SUPFAM" id="SSF52440">
    <property type="entry name" value="PreATP-grasp domain"/>
    <property type="match status" value="2"/>
</dbReference>
<feature type="domain" description="Biotin carboxylation" evidence="25">
    <location>
        <begin position="36"/>
        <end position="2835"/>
    </location>
</feature>
<evidence type="ECO:0000259" key="23">
    <source>
        <dbReference type="PROSITE" id="PS50968"/>
    </source>
</evidence>
<dbReference type="EMBL" id="LR999451">
    <property type="protein sequence ID" value="CAE5959374.1"/>
    <property type="molecule type" value="Genomic_DNA"/>
</dbReference>
<keyword evidence="16" id="KW-0275">Fatty acid biosynthesis</keyword>
<dbReference type="Gene3D" id="3.30.470.20">
    <property type="entry name" value="ATP-grasp fold, B domain"/>
    <property type="match status" value="2"/>
</dbReference>
<dbReference type="InterPro" id="IPR013537">
    <property type="entry name" value="AcCoA_COase_cen"/>
</dbReference>
<evidence type="ECO:0000256" key="20">
    <source>
        <dbReference type="ARBA" id="ARBA00048065"/>
    </source>
</evidence>
<evidence type="ECO:0000259" key="27">
    <source>
        <dbReference type="PROSITE" id="PS50989"/>
    </source>
</evidence>
<dbReference type="Pfam" id="PF02786">
    <property type="entry name" value="CPSase_L_D2"/>
    <property type="match status" value="2"/>
</dbReference>
<comment type="pathway">
    <text evidence="3">Lipid metabolism; malonyl-CoA biosynthesis; malonyl-CoA from acetyl-CoA: step 1/1.</text>
</comment>
<keyword evidence="13 22" id="KW-0067">ATP-binding</keyword>
<evidence type="ECO:0000256" key="8">
    <source>
        <dbReference type="ARBA" id="ARBA00022553"/>
    </source>
</evidence>
<dbReference type="InterPro" id="IPR011761">
    <property type="entry name" value="ATP-grasp"/>
</dbReference>
<evidence type="ECO:0000256" key="14">
    <source>
        <dbReference type="ARBA" id="ARBA00022842"/>
    </source>
</evidence>
<keyword evidence="9" id="KW-0436">Ligase</keyword>
<evidence type="ECO:0000256" key="3">
    <source>
        <dbReference type="ARBA" id="ARBA00004956"/>
    </source>
</evidence>
<evidence type="ECO:0000256" key="11">
    <source>
        <dbReference type="ARBA" id="ARBA00022741"/>
    </source>
</evidence>
<evidence type="ECO:0008006" key="30">
    <source>
        <dbReference type="Google" id="ProtNLM"/>
    </source>
</evidence>
<evidence type="ECO:0000256" key="9">
    <source>
        <dbReference type="ARBA" id="ARBA00022598"/>
    </source>
</evidence>
<dbReference type="Proteomes" id="UP000682877">
    <property type="component" value="Chromosome 1"/>
</dbReference>
<evidence type="ECO:0000256" key="1">
    <source>
        <dbReference type="ARBA" id="ARBA00001953"/>
    </source>
</evidence>
<evidence type="ECO:0000259" key="26">
    <source>
        <dbReference type="PROSITE" id="PS50980"/>
    </source>
</evidence>
<keyword evidence="10" id="KW-0479">Metal-binding</keyword>
<evidence type="ECO:0000256" key="16">
    <source>
        <dbReference type="ARBA" id="ARBA00023160"/>
    </source>
</evidence>
<comment type="subcellular location">
    <subcellularLocation>
        <location evidence="2">Cytoplasm</location>
        <location evidence="2">Cytosol</location>
    </subcellularLocation>
</comment>
<evidence type="ECO:0000256" key="19">
    <source>
        <dbReference type="ARBA" id="ARBA00023268"/>
    </source>
</evidence>
<dbReference type="InterPro" id="IPR011764">
    <property type="entry name" value="Biotin_carboxylation_dom"/>
</dbReference>
<dbReference type="PANTHER" id="PTHR45728">
    <property type="entry name" value="ACETYL-COA CARBOXYLASE, ISOFORM A"/>
    <property type="match status" value="1"/>
</dbReference>
<evidence type="ECO:0000256" key="12">
    <source>
        <dbReference type="ARBA" id="ARBA00022832"/>
    </source>
</evidence>
<feature type="domain" description="ATP-grasp" evidence="24">
    <location>
        <begin position="2481"/>
        <end position="2675"/>
    </location>
</feature>
<comment type="subunit">
    <text evidence="4">Homodimer.</text>
</comment>
<organism evidence="28 29">
    <name type="scientific">Arabidopsis arenosa</name>
    <name type="common">Sand rock-cress</name>
    <name type="synonym">Cardaminopsis arenosa</name>
    <dbReference type="NCBI Taxonomy" id="38785"/>
    <lineage>
        <taxon>Eukaryota</taxon>
        <taxon>Viridiplantae</taxon>
        <taxon>Streptophyta</taxon>
        <taxon>Embryophyta</taxon>
        <taxon>Tracheophyta</taxon>
        <taxon>Spermatophyta</taxon>
        <taxon>Magnoliopsida</taxon>
        <taxon>eudicotyledons</taxon>
        <taxon>Gunneridae</taxon>
        <taxon>Pentapetalae</taxon>
        <taxon>rosids</taxon>
        <taxon>malvids</taxon>
        <taxon>Brassicales</taxon>
        <taxon>Brassicaceae</taxon>
        <taxon>Camelineae</taxon>
        <taxon>Arabidopsis</taxon>
    </lineage>
</organism>
<dbReference type="Pfam" id="PF02785">
    <property type="entry name" value="Biotin_carb_C"/>
    <property type="match status" value="2"/>
</dbReference>
<comment type="cofactor">
    <cofactor evidence="1">
        <name>biotin</name>
        <dbReference type="ChEBI" id="CHEBI:57586"/>
    </cofactor>
</comment>
<dbReference type="InterPro" id="IPR011053">
    <property type="entry name" value="Single_hybrid_motif"/>
</dbReference>
<feature type="domain" description="Lipoyl-binding" evidence="23">
    <location>
        <begin position="655"/>
        <end position="729"/>
    </location>
</feature>
<dbReference type="InterPro" id="IPR000089">
    <property type="entry name" value="Biotin_lipoyl"/>
</dbReference>
<evidence type="ECO:0000256" key="5">
    <source>
        <dbReference type="ARBA" id="ARBA00022490"/>
    </source>
</evidence>
<dbReference type="Pfam" id="PF08326">
    <property type="entry name" value="ACC_central"/>
    <property type="match status" value="2"/>
</dbReference>
<feature type="domain" description="CoA carboxyltransferase N-terminal" evidence="26">
    <location>
        <begin position="1477"/>
        <end position="1816"/>
    </location>
</feature>
<dbReference type="FunFam" id="3.90.226.10:FF:000010">
    <property type="entry name" value="acetyl-CoA carboxylase isoform X2"/>
    <property type="match status" value="2"/>
</dbReference>
<dbReference type="Gene3D" id="3.90.1770.10">
    <property type="entry name" value="PreATP-grasp domain"/>
    <property type="match status" value="2"/>
</dbReference>
<keyword evidence="15" id="KW-0443">Lipid metabolism</keyword>
<feature type="domain" description="ATP-grasp" evidence="24">
    <location>
        <begin position="189"/>
        <end position="381"/>
    </location>
</feature>
<dbReference type="InterPro" id="IPR005482">
    <property type="entry name" value="Biotin_COase_C"/>
</dbReference>
<dbReference type="GO" id="GO:0003989">
    <property type="term" value="F:acetyl-CoA carboxylase activity"/>
    <property type="evidence" value="ECO:0007669"/>
    <property type="project" value="UniProtKB-EC"/>
</dbReference>
<keyword evidence="8" id="KW-0597">Phosphoprotein</keyword>
<dbReference type="Pfam" id="PF01039">
    <property type="entry name" value="Carboxyl_trans"/>
    <property type="match status" value="2"/>
</dbReference>
<reference evidence="28" key="1">
    <citation type="submission" date="2021-01" db="EMBL/GenBank/DDBJ databases">
        <authorList>
            <person name="Bezrukov I."/>
        </authorList>
    </citation>
    <scope>NUCLEOTIDE SEQUENCE</scope>
</reference>
<dbReference type="GO" id="GO:0006633">
    <property type="term" value="P:fatty acid biosynthetic process"/>
    <property type="evidence" value="ECO:0007669"/>
    <property type="project" value="UniProtKB-KW"/>
</dbReference>
<evidence type="ECO:0000256" key="15">
    <source>
        <dbReference type="ARBA" id="ARBA00023098"/>
    </source>
</evidence>
<dbReference type="SUPFAM" id="SSF51230">
    <property type="entry name" value="Single hybrid motif"/>
    <property type="match status" value="2"/>
</dbReference>
<dbReference type="InterPro" id="IPR005481">
    <property type="entry name" value="BC-like_N"/>
</dbReference>
<feature type="domain" description="CoA carboxyltransferase N-terminal" evidence="26">
    <location>
        <begin position="3769"/>
        <end position="4108"/>
    </location>
</feature>
<gene>
    <name evidence="28" type="ORF">AARE701A_LOCUS2902</name>
</gene>
<evidence type="ECO:0000256" key="4">
    <source>
        <dbReference type="ARBA" id="ARBA00011738"/>
    </source>
</evidence>
<keyword evidence="29" id="KW-1185">Reference proteome</keyword>
<dbReference type="InterPro" id="IPR005479">
    <property type="entry name" value="CPAse_ATP-bd"/>
</dbReference>
<dbReference type="InterPro" id="IPR029045">
    <property type="entry name" value="ClpP/crotonase-like_dom_sf"/>
</dbReference>
<keyword evidence="17" id="KW-0464">Manganese</keyword>
<evidence type="ECO:0000256" key="18">
    <source>
        <dbReference type="ARBA" id="ARBA00023267"/>
    </source>
</evidence>
<sequence>MAGSVNGYQSAIGPGINYETVSQVDEFCKSLGGKRPIHSILIANNGMAAVKFIRSVRTWAYETFGTEKAILLVGMATPEDMRINAEHIRIADQFVEVPGGTNNNNYANVQLIVEMAEVTRVDAVWPGWGHASENPELPDALDAKGIIFLGPPASSMAALGDKIGSSLIAQAADVPTLPWSGSHVKIPPNSNLVTIPEEIYRQACVYTTEEAIASCQVVGYPAMIKASWGGGGKGIRKVHNDDEVRALFKQVQGEVPGSPIFIMKVASQSRHLEVQLLCDKYGNVSALHSRDCSVQRRHQKIIEEGPITVAPQETVKKLEQAARRLAKSVNYVGAATVEYLYSMDTGEYYFLELNPRLQVEHPVTEWIAEINLPAAQVAVGMGIPLWQIPEIRRFYGIEHGGGYDSWRKTSVVAFAFDFDKAESIRPKGHCVAVRVTSEDPDDGFKPTSGRVQELSFKSKPNVWAYFSVKSGGGIHEFSDSQFGHVFAFGESRALAIANMVLGLKEIQIRGEIRTNVDYTIDLLHASDYRENKIHTGWLDSRIAMRVRAERPPWYLSVVGGALYKASATSAAVVSDYVGYLEKGQIPPKHISLVHSQVSLNIEGSKYTIDVVRGGSGTYRLRMNNSEVVAEIHTLRDGEEEAAGTRLLIDGRTCLLQNDHDPSKLMAETPCKLLRYLVSDNSNIDADTPYAEVEVMKMCMPLLSPASGVIHFKMSEGQAMQAGELIAKLDLDDPSAVRKAEPFHGSFPRLGLPTAISGKVHQRCAATLNAARMILAGYEHKVDEVVQDLLNCLDSPELPFLQWQECFAVLATRLPKNLRIMLESKYREFESISRNSLTADFPAKLLKGILEAHLSSCDEKERGALERLIEPLMSLAKSYEGGRESHARVIVHSLFEEYLSVEELFNDNMLADVIERMRQQYKKDLLKIVDIVLSHQGIKNKNKLVLRLMEQLVYPNPAAYRDKLIRFSTLNHTNYSELALKASQLLEQTKLSELRSNIARSLSELEMFTEDGENMDTPKRKSAINERIEDLVSASLAVEDALVGLFDHSDHTLQRRVVETYIRRLYQPYVVKDSVRMQWHRSGLIASWEFLEEHMERKNNGLDDHDTSEKGLVEKRSKRKWGAMVIIKSLQFLPSIISAALRETNHNDYENAGAPLSGNMMHIAIVGINNQMSLLQDSGDEDQAQERVNKLAKILKEEEVSSSLCSAGVGVISCIIQRDEGRTPMRHSFHWSMEKQYYVEEPLLRHLEPPLSIYLELDKLKGYSNIQYTPSRDRQWHLYTVADKPVPIKRMFLRSLVRQATMNDGFMLQQGQDKQLSQTLISMPFTSKCVLRSLMDAMEELELNAHNAAMKPDHAHMFLCILREQQIDDLVPFPRRVEVNAEDEETTVEMILEEAAREIHRSVGVRMHRLGVCEWEVRLWLVSSGLACGAWRVVVANVTGRTCTVHIYREVETPGRNSLIYHSITKKGPLHGTPISDQYKPLGYLDRQRLAARRSNTTYCYDFPLAFGTALELLWASQHPGVKKPYKDTLINVKELVFSKPEGSSGTSLDLVERPPGLNDFGMVAWCLDMSTPEFPMGRKLLVIANDVTFKAGSFGPREDAFFLAVTELACAKKLPLIYLAANSGARLGVAEEVKACFKVGWSDEISPENGFQYIYLSPEDHERIRSSVIAHEVKLSSGETRWVIDTIVGKEDGIGVENLTGSGAIAGAYSRAYNETFTLTFVSGRTVGIGAYLARLGMRCIQRLDQPIILTGFSTLNKLLGREVYSSHMQLGGPKIMGTNGVVHLTVSDDLEGVSAILNWLSYIPAYVGGPLPVLAPLDPPDRTVEYVPENSCDPRAAIAGVKDNTGKWLGGIFDKNSFIETLEGWARTVVTGRAKLGGIPVGVVAVETQTVMQIIPADPGQLDSHERVVPQAGQVWFPDSAAKTAQALMDFNREELPLFILANWRGFSGGQRDLFEGILQAGSTIVENLRTYRQPVFVYIPMMGELRGGAWVVVDSQINSDYVEMYADETARGNVLEPEGTIEIKFRTKELLECMGRLDQKLISLKANLQDAKQSEAYANIELLQQQIKAREKQLLPVYIQIATKFAELHDTSMRMAAKGVIKSVVEWSGSRSFFYKKLNRRIAESSLVKNVRQASGDNLSYKSAMGLIQDWFCNSDIAKGKEEAWTDDQVFFTWKDNVSNYELKLSELRAQKLLNQLAEIGNSSDLQALPQGLANLLNKVEPSKREELVDAIRKDYLAWLPSFVKMEMRALVSSCSSGNGGSDPFSFTNVSPWIKTVGDISEAQRTVVLPGGSVNGYHQSEVVPGRNDGTVAEVDDFCKALGGKRPIHSILVATNGMAAVKFIRSIRTWSYETFGTEKAVKLVAMATPEDMRINAEHIRIADQFVEVPGGTNNNNYANVQLIVEMAEVARVDAVWPGWGHASENPELPDALKAKGIVFLGPPAASMVALGDKIGSSLIAQAADVPTLPWSGSHVKIPPGSSLVTIPEEIYKKACVYTTEEAIASCQVVGYPAMIKASWGGGGKGIRKVHNDDEVKALFKQVQGEVPGSPIFIMKVASQSRHLEVQLLCDQYGNVAALHSRDCSVQRRHQKIIEEGPITVAPQETVKKLEQAARRLAKSVNYVGAATVEYLYSMDTGEYFFLELNPRLQVEHPVTEWIAEVNLPAAQVAVGMGIPLWQIPEIRRFYGMEHGGGYDSWRKTSVVASPFDFDEAESIRPKGHCVAVRVTSEDPDDGFKPTSGKIQELSFKSKPNVWAYFSVKSGGGIHEFSDSQFGHVFAFGESRTMAIANMVLALKEIQIRGEIRTNVGYTIDLLHASDYRENKIHTGWLDRRIAMRVRAERPPWYLSVVGGALYKASTTSSAVVSDYVGYLEKGQIPPKHISLVHSQMSLNIEGSKYTIDVVRGGTGTYRLRMNNSEVVAEIHTLRDGEEEAAGTRLLIDGKTCLLQNDHDPSNLMAETPCKLLRYLVSDNSSIDADMPYAEVEVMKMCMPLLSPASGVIHFKMSEGQTIEAGELIAKLDLDDPSAVRKAKLFRGSFPRLGLPTAISSKVHQRCAATLNAARMILAGYEHKVDEVVQDLINCLDSPELPFLQWQECFAVLATRLPKNLRNMLESKYKEFEIISKNSLTTDFPAELLKGILESHLSSCDEKERGALERLIEPLMSLVKSYEGGRESHARLIVHSLFEEYLSVEELFSDNMLADVIERMRQQYKKHLLKIVDIVLSHQGIKNKNKLVLRLMEQFVYPNPAAYRDKLIRFSTLNHTNYSKLALKASQLLEQAKLSELRSNIARSLSELEMLSEDGEDMDTPKRKSAINERMEDLVSASVAVEDALVGLFDHSDHMLQRRVVETYIHRLYQPYVVKESVRMQWHRSGLIASWEFLEEHFERKNIGSDNHETSEKGIVEKRSKRKRGAMVIIKSLQLLPSIISAALRETNHNDYEYAGAPLSGNIMHIAIVGNNNQMSLLQDSGDEDQTQERVNKLAKILKEEEVSSSLCSAGVGMISCIIQRDEGRTPMRHSFHWSMEKQYYVEEPLLRHLEPPLSIYLELDKLKGYSNIQYTPSRDRQWHMYTVTDKPVPIKRMFLRSLVRQAAMNDGFMLQQGQDYQLSQTLLSMAFTSKCVLRSLMNAMVELELNAHNVAMKPDHAHMFLCILREQQIEDLVPYPRRVEVDAEDEETTVEMILEEATREIHRSVGVRMHGLGVCEWEVRLWLVSSGLANGAWRVVVANVTGRTCTVHIYREVEATGRNSLIYHSITKKGPLHGTPINGQYKPLNNLDRKRLAARRSNTTYCYDFPLAFETALELLWESQHPGVRKPCKNTLINAKELVFSNTEGSSGTSLIPVERPAGLNDIGMVAWILEMSTPEFPMGRKLLIVANDVTFKAGSFGPREDAFFLAVTELACTKKLPLIYLAANSGARLGVAEEVKACFKVGWSDEVSPENGFQYIYLSSKDYARIGSSVIAHEVKLPSGETRWVIDTIVGKEDGIGVENLTGSGAIAGAYSRAYNETFTLTFVSGRSVGIGAYLARLGMRCIQRLDQPIILTGFSTLNKLLGREVYSSHMQLGGPKIMGTNGVVHLTVSDDLEGVSAILKWLSYIPAYVGGPLPVLAPLDPPERTVEYIPENSCDPRAAIAGIDDNTGKWLGGIFDKNSFVETLEGWAKTVVTGRAKLGGIPVGVVAVETQTVTQIIPADPGQLDSHERVVPQAGQVWFPDSAAKTAQALMDFNREQLPLFILANWRGFSGGQRDLFEGILQAGSTIVENLRTYRQPVFVYIPMMGELRGGAWVVVDSQINSDYVEMYADETARGNVLEPEGMIEIKFRRKELLECMGRLDKTLINLKANIQDAKQNEAYANIELLQKQIKTREKQLLPIYIQIATKFAELHDTSMRMAAKGVIKSVVEWSGSRSFFYKKLYRRIAESSLVRNIRKASGDILSYKSAMGLIQDWFRKSEIAKGKEEAWTDDQLFFTWKDNVSNYEQKLCELRAQKLLNQLAEIVNSSDLQALPQGLANLLNKVELSRREELVDAIRKVLN</sequence>
<evidence type="ECO:0000259" key="25">
    <source>
        <dbReference type="PROSITE" id="PS50979"/>
    </source>
</evidence>
<dbReference type="InterPro" id="IPR049074">
    <property type="entry name" value="ACCA_BT"/>
</dbReference>
<evidence type="ECO:0000313" key="28">
    <source>
        <dbReference type="EMBL" id="CAE5959374.1"/>
    </source>
</evidence>
<dbReference type="PROSITE" id="PS50975">
    <property type="entry name" value="ATP_GRASP"/>
    <property type="match status" value="2"/>
</dbReference>
<dbReference type="PROSITE" id="PS50989">
    <property type="entry name" value="COA_CT_CTER"/>
    <property type="match status" value="2"/>
</dbReference>
<dbReference type="Pfam" id="PF00289">
    <property type="entry name" value="Biotin_carb_N"/>
    <property type="match status" value="2"/>
</dbReference>
<dbReference type="InterPro" id="IPR011054">
    <property type="entry name" value="Rudment_hybrid_motif"/>
</dbReference>
<evidence type="ECO:0000256" key="17">
    <source>
        <dbReference type="ARBA" id="ARBA00023211"/>
    </source>
</evidence>
<dbReference type="Gene3D" id="3.90.226.10">
    <property type="entry name" value="2-enoyl-CoA Hydratase, Chain A, domain 1"/>
    <property type="match status" value="4"/>
</dbReference>
<keyword evidence="18" id="KW-0092">Biotin</keyword>
<comment type="catalytic activity">
    <reaction evidence="21">
        <text>N(6)-biotinyl-L-lysyl-[protein] + hydrogencarbonate + ATP = N(6)-carboxybiotinyl-L-lysyl-[protein] + ADP + phosphate + H(+)</text>
        <dbReference type="Rhea" id="RHEA:13501"/>
        <dbReference type="Rhea" id="RHEA-COMP:10505"/>
        <dbReference type="Rhea" id="RHEA-COMP:10506"/>
        <dbReference type="ChEBI" id="CHEBI:15378"/>
        <dbReference type="ChEBI" id="CHEBI:17544"/>
        <dbReference type="ChEBI" id="CHEBI:30616"/>
        <dbReference type="ChEBI" id="CHEBI:43474"/>
        <dbReference type="ChEBI" id="CHEBI:83144"/>
        <dbReference type="ChEBI" id="CHEBI:83145"/>
        <dbReference type="ChEBI" id="CHEBI:456216"/>
        <dbReference type="EC" id="6.3.4.14"/>
    </reaction>
</comment>
<evidence type="ECO:0000259" key="24">
    <source>
        <dbReference type="PROSITE" id="PS50975"/>
    </source>
</evidence>
<dbReference type="Gene3D" id="2.40.50.100">
    <property type="match status" value="2"/>
</dbReference>
<dbReference type="InterPro" id="IPR013815">
    <property type="entry name" value="ATP_grasp_subdomain_1"/>
</dbReference>
<accession>A0A8S1ZHH6</accession>
<keyword evidence="19" id="KW-0511">Multifunctional enzyme</keyword>
<dbReference type="FunFam" id="3.30.470.20:FF:000043">
    <property type="entry name" value="acetyl-CoA carboxylase 1-like"/>
    <property type="match status" value="2"/>
</dbReference>
<dbReference type="InterPro" id="IPR011763">
    <property type="entry name" value="COA_CT_C"/>
</dbReference>
<dbReference type="SUPFAM" id="SSF52096">
    <property type="entry name" value="ClpP/crotonase"/>
    <property type="match status" value="4"/>
</dbReference>
<dbReference type="Pfam" id="PF21385">
    <property type="entry name" value="ACCA_BT"/>
    <property type="match status" value="2"/>
</dbReference>
<keyword evidence="7" id="KW-0021">Allosteric enzyme</keyword>
<dbReference type="FunFam" id="2.40.50.100:FF:000005">
    <property type="entry name" value="Acetyl-CoA carboxylase 1"/>
    <property type="match status" value="2"/>
</dbReference>
<evidence type="ECO:0000256" key="6">
    <source>
        <dbReference type="ARBA" id="ARBA00022516"/>
    </source>
</evidence>
<feature type="domain" description="CoA carboxyltransferase C-terminal" evidence="27">
    <location>
        <begin position="4112"/>
        <end position="4427"/>
    </location>
</feature>
<evidence type="ECO:0000256" key="13">
    <source>
        <dbReference type="ARBA" id="ARBA00022840"/>
    </source>
</evidence>
<dbReference type="GO" id="GO:0046872">
    <property type="term" value="F:metal ion binding"/>
    <property type="evidence" value="ECO:0007669"/>
    <property type="project" value="UniProtKB-KW"/>
</dbReference>
<name>A0A8S1ZHH6_ARAAE</name>
<protein>
    <recommendedName>
        <fullName evidence="30">Acetyl-CoA carboxylase</fullName>
    </recommendedName>
</protein>
<dbReference type="FunFam" id="3.30.1490.20:FF:000003">
    <property type="entry name" value="acetyl-CoA carboxylase isoform X1"/>
    <property type="match status" value="2"/>
</dbReference>
<dbReference type="Pfam" id="PF00364">
    <property type="entry name" value="Biotin_lipoyl"/>
    <property type="match status" value="2"/>
</dbReference>
<dbReference type="InterPro" id="IPR016185">
    <property type="entry name" value="PreATP-grasp_dom_sf"/>
</dbReference>
<dbReference type="Gene3D" id="3.30.1490.20">
    <property type="entry name" value="ATP-grasp fold, A domain"/>
    <property type="match status" value="2"/>
</dbReference>
<dbReference type="SMART" id="SM00878">
    <property type="entry name" value="Biotin_carb_C"/>
    <property type="match status" value="2"/>
</dbReference>
<dbReference type="InterPro" id="IPR049076">
    <property type="entry name" value="ACCA"/>
</dbReference>
<evidence type="ECO:0000256" key="21">
    <source>
        <dbReference type="ARBA" id="ARBA00048600"/>
    </source>
</evidence>
<keyword evidence="6" id="KW-0444">Lipid biosynthesis</keyword>
<dbReference type="Gene3D" id="3.40.50.20">
    <property type="match status" value="2"/>
</dbReference>
<dbReference type="Gene3D" id="2.40.460.10">
    <property type="entry name" value="Biotin dependent carboxylase carboxyltransferase"/>
    <property type="match status" value="2"/>
</dbReference>
<dbReference type="PROSITE" id="PS50980">
    <property type="entry name" value="COA_CT_NTER"/>
    <property type="match status" value="2"/>
</dbReference>
<keyword evidence="11 22" id="KW-0547">Nucleotide-binding</keyword>
<dbReference type="InterPro" id="IPR034733">
    <property type="entry name" value="AcCoA_carboxyl_beta"/>
</dbReference>
<feature type="domain" description="Lipoyl-binding" evidence="23">
    <location>
        <begin position="2947"/>
        <end position="3021"/>
    </location>
</feature>